<evidence type="ECO:0000313" key="3">
    <source>
        <dbReference type="EMBL" id="MDN0025854.1"/>
    </source>
</evidence>
<keyword evidence="4" id="KW-1185">Reference proteome</keyword>
<dbReference type="EMBL" id="JAUEIF010000009">
    <property type="protein sequence ID" value="MDN0025854.1"/>
    <property type="molecule type" value="Genomic_DNA"/>
</dbReference>
<sequence length="594" mass="67786">MKRILLILMFFGGYVSSEAQIAKWLIPPLYDKISLISGIDAVMTDSAGIKMVWTFAGKRLITSKDDLFPFKEGRSLALKHGTDSITTIYKESGESINVAGCSVAHTFPYYSNGKLLVLHGENYKYIDSNGALLSGSYESAYPYFNGYATCDTYLNMEKKKDIVHLLIDNNGKPCEFSFQGKEFDTDDIQFVSSVNYEDIAIIVIKQRVYFYNAKEKKLTPIMIKDVQSPNLKKQAKITSDISQCFLQNADSTYTLTAKCGKTDVVSIDFDTMKRPQRIKRNDVENVYRKIKEEAKLRKSELKTTKENGMIGLYWNNEKEILPPQFEEVISCFDNKALVKIKGKVGMLEILKDEGFKLKMNKGNDIAFRHQKFETNIRADFPTFLNANKVNIEINNQTGCDIDKTSKESKNTENGNYVQYNCVLNIPPDLPDELTTIEFPVTILYEGIKSSTIPFKVNAWHYKYFVVDIDDSQTALEKGTVSFVFNINAERIANDGIYPTTVKIITDSLTYEYEKMSEVRYKCKVYSLREGVNNIVIQVLEQGCPPASFPFEVEYHKPIARSKNKPAEKEKVTIKKKEKTPKRVIKNESRPRVIM</sequence>
<reference evidence="3" key="1">
    <citation type="submission" date="2023-06" db="EMBL/GenBank/DDBJ databases">
        <authorList>
            <person name="Zeman M."/>
            <person name="Kubasova T."/>
            <person name="Jahodarova E."/>
            <person name="Nykrynova M."/>
            <person name="Rychlik I."/>
        </authorList>
    </citation>
    <scope>NUCLEOTIDE SEQUENCE</scope>
    <source>
        <strain evidence="3">ET15</strain>
        <strain evidence="2">ET37</strain>
    </source>
</reference>
<feature type="compositionally biased region" description="Basic and acidic residues" evidence="1">
    <location>
        <begin position="584"/>
        <end position="594"/>
    </location>
</feature>
<dbReference type="Proteomes" id="UP001168478">
    <property type="component" value="Unassembled WGS sequence"/>
</dbReference>
<evidence type="ECO:0000313" key="5">
    <source>
        <dbReference type="Proteomes" id="UP001168478"/>
    </source>
</evidence>
<proteinExistence type="predicted"/>
<evidence type="ECO:0000256" key="1">
    <source>
        <dbReference type="SAM" id="MobiDB-lite"/>
    </source>
</evidence>
<dbReference type="AlphaFoldDB" id="A0AAW7JJA0"/>
<evidence type="ECO:0000313" key="4">
    <source>
        <dbReference type="Proteomes" id="UP001167831"/>
    </source>
</evidence>
<gene>
    <name evidence="2" type="ORF">QVN81_06515</name>
    <name evidence="3" type="ORF">QVN84_10050</name>
</gene>
<reference evidence="3" key="2">
    <citation type="submission" date="2023-08" db="EMBL/GenBank/DDBJ databases">
        <title>Identification and characterization of horizontal gene transfer across gut microbiota members of farm animals based on homology search.</title>
        <authorList>
            <person name="Schwarzerova J."/>
            <person name="Nykrynova M."/>
            <person name="Jureckova K."/>
            <person name="Cejkova D."/>
            <person name="Rychlik I."/>
        </authorList>
    </citation>
    <scope>NUCLEOTIDE SEQUENCE</scope>
    <source>
        <strain evidence="3">ET15</strain>
        <strain evidence="2">ET37</strain>
    </source>
</reference>
<dbReference type="InterPro" id="IPR032774">
    <property type="entry name" value="WG_beta_rep"/>
</dbReference>
<feature type="compositionally biased region" description="Basic and acidic residues" evidence="1">
    <location>
        <begin position="564"/>
        <end position="574"/>
    </location>
</feature>
<protein>
    <submittedName>
        <fullName evidence="3">Uncharacterized protein</fullName>
    </submittedName>
</protein>
<evidence type="ECO:0000313" key="2">
    <source>
        <dbReference type="EMBL" id="MDN0022678.1"/>
    </source>
</evidence>
<accession>A0AAW7JJA0</accession>
<comment type="caution">
    <text evidence="3">The sequence shown here is derived from an EMBL/GenBank/DDBJ whole genome shotgun (WGS) entry which is preliminary data.</text>
</comment>
<organism evidence="3 5">
    <name type="scientific">Leyella lascolaii</name>
    <dbReference type="NCBI Taxonomy" id="1776379"/>
    <lineage>
        <taxon>Bacteria</taxon>
        <taxon>Pseudomonadati</taxon>
        <taxon>Bacteroidota</taxon>
        <taxon>Bacteroidia</taxon>
        <taxon>Bacteroidales</taxon>
        <taxon>Prevotellaceae</taxon>
        <taxon>Leyella</taxon>
    </lineage>
</organism>
<dbReference type="Pfam" id="PF14903">
    <property type="entry name" value="WG_beta_rep"/>
    <property type="match status" value="1"/>
</dbReference>
<feature type="region of interest" description="Disordered" evidence="1">
    <location>
        <begin position="561"/>
        <end position="594"/>
    </location>
</feature>
<dbReference type="Proteomes" id="UP001167831">
    <property type="component" value="Unassembled WGS sequence"/>
</dbReference>
<dbReference type="RefSeq" id="WP_289825164.1">
    <property type="nucleotide sequence ID" value="NZ_JAUEIE010000005.1"/>
</dbReference>
<dbReference type="EMBL" id="JAUEIE010000005">
    <property type="protein sequence ID" value="MDN0022678.1"/>
    <property type="molecule type" value="Genomic_DNA"/>
</dbReference>
<name>A0AAW7JJA0_9BACT</name>